<gene>
    <name evidence="2" type="ORF">D5S19_02185</name>
</gene>
<keyword evidence="3" id="KW-1185">Reference proteome</keyword>
<dbReference type="Proteomes" id="UP000285112">
    <property type="component" value="Unassembled WGS sequence"/>
</dbReference>
<dbReference type="Pfam" id="PF12680">
    <property type="entry name" value="SnoaL_2"/>
    <property type="match status" value="1"/>
</dbReference>
<sequence>MSVSADIVQEWLDSFGRVWRERDAKGAAAIFTEDASYRNTPFLEEPFVGHDAIEGFWQVAVADVADVDFRYGVPVIEGDRVGVEWWTTLKSGGEDHTLAGNFLLTFAGDRVSDLRESFVKQKGAHRPHAGWGL</sequence>
<accession>A0A419IB62</accession>
<feature type="domain" description="SnoaL-like" evidence="1">
    <location>
        <begin position="17"/>
        <end position="112"/>
    </location>
</feature>
<comment type="caution">
    <text evidence="2">The sequence shown here is derived from an EMBL/GenBank/DDBJ whole genome shotgun (WGS) entry which is preliminary data.</text>
</comment>
<dbReference type="InterPro" id="IPR032710">
    <property type="entry name" value="NTF2-like_dom_sf"/>
</dbReference>
<dbReference type="AlphaFoldDB" id="A0A419IB62"/>
<evidence type="ECO:0000313" key="3">
    <source>
        <dbReference type="Proteomes" id="UP000285112"/>
    </source>
</evidence>
<name>A0A419IB62_9PSEU</name>
<dbReference type="SUPFAM" id="SSF54427">
    <property type="entry name" value="NTF2-like"/>
    <property type="match status" value="1"/>
</dbReference>
<dbReference type="InterPro" id="IPR037401">
    <property type="entry name" value="SnoaL-like"/>
</dbReference>
<proteinExistence type="predicted"/>
<dbReference type="OrthoDB" id="8526151at2"/>
<reference evidence="2 3" key="1">
    <citation type="submission" date="2018-09" db="EMBL/GenBank/DDBJ databases">
        <title>YIM PH 21725 draft genome.</title>
        <authorList>
            <person name="Miao C."/>
        </authorList>
    </citation>
    <scope>NUCLEOTIDE SEQUENCE [LARGE SCALE GENOMIC DNA]</scope>
    <source>
        <strain evidence="3">YIM PH21725</strain>
    </source>
</reference>
<dbReference type="EMBL" id="QZFV01000021">
    <property type="protein sequence ID" value="RJQ91295.1"/>
    <property type="molecule type" value="Genomic_DNA"/>
</dbReference>
<protein>
    <submittedName>
        <fullName evidence="2">Nuclear transport factor 2 family protein</fullName>
    </submittedName>
</protein>
<dbReference type="Gene3D" id="3.10.450.50">
    <property type="match status" value="1"/>
</dbReference>
<organism evidence="2 3">
    <name type="scientific">Amycolatopsis panacis</name>
    <dbReference type="NCBI Taxonomy" id="2340917"/>
    <lineage>
        <taxon>Bacteria</taxon>
        <taxon>Bacillati</taxon>
        <taxon>Actinomycetota</taxon>
        <taxon>Actinomycetes</taxon>
        <taxon>Pseudonocardiales</taxon>
        <taxon>Pseudonocardiaceae</taxon>
        <taxon>Amycolatopsis</taxon>
    </lineage>
</organism>
<evidence type="ECO:0000259" key="1">
    <source>
        <dbReference type="Pfam" id="PF12680"/>
    </source>
</evidence>
<evidence type="ECO:0000313" key="2">
    <source>
        <dbReference type="EMBL" id="RJQ91295.1"/>
    </source>
</evidence>